<evidence type="ECO:0000313" key="7">
    <source>
        <dbReference type="Proteomes" id="UP000472320"/>
    </source>
</evidence>
<name>A0A6L6QG84_9BURK</name>
<comment type="caution">
    <text evidence="6">The sequence shown here is derived from an EMBL/GenBank/DDBJ whole genome shotgun (WGS) entry which is preliminary data.</text>
</comment>
<sequence length="191" mass="21429">MTGKATRERIIEAADRLFYQQGYEQTSFADVAAAVGITRGNFYHHFKAKDEILDAVIQLRLDATAGMLARWEVAGGHPEGRLLCFVGILVANRAKIMAHGCPVGTLSTELSKLEHRSREDANKIFLLFRTWLRRQFELLGRPDDADDLAMHLLARSQGVATLANAFHDEGFIQKEVDAMRDWIKGVRTCLS</sequence>
<evidence type="ECO:0000313" key="6">
    <source>
        <dbReference type="EMBL" id="MTW11120.1"/>
    </source>
</evidence>
<keyword evidence="1" id="KW-0805">Transcription regulation</keyword>
<dbReference type="RefSeq" id="WP_155454087.1">
    <property type="nucleotide sequence ID" value="NZ_WNKX01000007.1"/>
</dbReference>
<evidence type="ECO:0000256" key="4">
    <source>
        <dbReference type="PROSITE-ProRule" id="PRU00335"/>
    </source>
</evidence>
<dbReference type="PROSITE" id="PS50977">
    <property type="entry name" value="HTH_TETR_2"/>
    <property type="match status" value="1"/>
</dbReference>
<dbReference type="GO" id="GO:0003677">
    <property type="term" value="F:DNA binding"/>
    <property type="evidence" value="ECO:0007669"/>
    <property type="project" value="UniProtKB-UniRule"/>
</dbReference>
<dbReference type="InterPro" id="IPR036271">
    <property type="entry name" value="Tet_transcr_reg_TetR-rel_C_sf"/>
</dbReference>
<accession>A0A6L6QG84</accession>
<dbReference type="EMBL" id="WNKX01000007">
    <property type="protein sequence ID" value="MTW11120.1"/>
    <property type="molecule type" value="Genomic_DNA"/>
</dbReference>
<dbReference type="Proteomes" id="UP000472320">
    <property type="component" value="Unassembled WGS sequence"/>
</dbReference>
<protein>
    <submittedName>
        <fullName evidence="6">TetR family transcriptional regulator</fullName>
    </submittedName>
</protein>
<reference evidence="6 7" key="1">
    <citation type="submission" date="2019-11" db="EMBL/GenBank/DDBJ databases">
        <title>Type strains purchased from KCTC, JCM and DSMZ.</title>
        <authorList>
            <person name="Lu H."/>
        </authorList>
    </citation>
    <scope>NUCLEOTIDE SEQUENCE [LARGE SCALE GENOMIC DNA]</scope>
    <source>
        <strain evidence="6 7">JCM 31587</strain>
    </source>
</reference>
<keyword evidence="3" id="KW-0804">Transcription</keyword>
<dbReference type="Gene3D" id="1.10.357.10">
    <property type="entry name" value="Tetracycline Repressor, domain 2"/>
    <property type="match status" value="1"/>
</dbReference>
<dbReference type="SUPFAM" id="SSF48498">
    <property type="entry name" value="Tetracyclin repressor-like, C-terminal domain"/>
    <property type="match status" value="1"/>
</dbReference>
<evidence type="ECO:0000256" key="3">
    <source>
        <dbReference type="ARBA" id="ARBA00023163"/>
    </source>
</evidence>
<dbReference type="Pfam" id="PF00440">
    <property type="entry name" value="TetR_N"/>
    <property type="match status" value="1"/>
</dbReference>
<proteinExistence type="predicted"/>
<evidence type="ECO:0000259" key="5">
    <source>
        <dbReference type="PROSITE" id="PS50977"/>
    </source>
</evidence>
<keyword evidence="2 4" id="KW-0238">DNA-binding</keyword>
<dbReference type="PRINTS" id="PR00455">
    <property type="entry name" value="HTHTETR"/>
</dbReference>
<organism evidence="6 7">
    <name type="scientific">Massilia eburnea</name>
    <dbReference type="NCBI Taxonomy" id="1776165"/>
    <lineage>
        <taxon>Bacteria</taxon>
        <taxon>Pseudomonadati</taxon>
        <taxon>Pseudomonadota</taxon>
        <taxon>Betaproteobacteria</taxon>
        <taxon>Burkholderiales</taxon>
        <taxon>Oxalobacteraceae</taxon>
        <taxon>Telluria group</taxon>
        <taxon>Massilia</taxon>
    </lineage>
</organism>
<dbReference type="InterPro" id="IPR009057">
    <property type="entry name" value="Homeodomain-like_sf"/>
</dbReference>
<gene>
    <name evidence="6" type="ORF">GM658_10945</name>
</gene>
<dbReference type="AlphaFoldDB" id="A0A6L6QG84"/>
<feature type="domain" description="HTH tetR-type" evidence="5">
    <location>
        <begin position="4"/>
        <end position="64"/>
    </location>
</feature>
<keyword evidence="7" id="KW-1185">Reference proteome</keyword>
<dbReference type="PANTHER" id="PTHR47506:SF1">
    <property type="entry name" value="HTH-TYPE TRANSCRIPTIONAL REGULATOR YJDC"/>
    <property type="match status" value="1"/>
</dbReference>
<dbReference type="SUPFAM" id="SSF46689">
    <property type="entry name" value="Homeodomain-like"/>
    <property type="match status" value="1"/>
</dbReference>
<feature type="DNA-binding region" description="H-T-H motif" evidence="4">
    <location>
        <begin position="27"/>
        <end position="46"/>
    </location>
</feature>
<evidence type="ECO:0000256" key="2">
    <source>
        <dbReference type="ARBA" id="ARBA00023125"/>
    </source>
</evidence>
<evidence type="ECO:0000256" key="1">
    <source>
        <dbReference type="ARBA" id="ARBA00023015"/>
    </source>
</evidence>
<dbReference type="PANTHER" id="PTHR47506">
    <property type="entry name" value="TRANSCRIPTIONAL REGULATORY PROTEIN"/>
    <property type="match status" value="1"/>
</dbReference>
<dbReference type="OrthoDB" id="5816932at2"/>
<dbReference type="InterPro" id="IPR001647">
    <property type="entry name" value="HTH_TetR"/>
</dbReference>